<accession>A0A0B0P1X8</accession>
<reference evidence="2" key="1">
    <citation type="submission" date="2014-09" db="EMBL/GenBank/DDBJ databases">
        <authorList>
            <person name="Mudge J."/>
            <person name="Ramaraj T."/>
            <person name="Lindquist I.E."/>
            <person name="Bharti A.K."/>
            <person name="Sundararajan A."/>
            <person name="Cameron C.T."/>
            <person name="Woodward J.E."/>
            <person name="May G.D."/>
            <person name="Brubaker C."/>
            <person name="Broadhvest J."/>
            <person name="Wilkins T.A."/>
        </authorList>
    </citation>
    <scope>NUCLEOTIDE SEQUENCE</scope>
    <source>
        <strain evidence="2">cv. AKA8401</strain>
    </source>
</reference>
<protein>
    <submittedName>
        <fullName evidence="1">Replication E1</fullName>
    </submittedName>
</protein>
<evidence type="ECO:0000313" key="1">
    <source>
        <dbReference type="EMBL" id="KHG18149.1"/>
    </source>
</evidence>
<evidence type="ECO:0000313" key="2">
    <source>
        <dbReference type="Proteomes" id="UP000032142"/>
    </source>
</evidence>
<organism evidence="1 2">
    <name type="scientific">Gossypium arboreum</name>
    <name type="common">Tree cotton</name>
    <name type="synonym">Gossypium nanking</name>
    <dbReference type="NCBI Taxonomy" id="29729"/>
    <lineage>
        <taxon>Eukaryota</taxon>
        <taxon>Viridiplantae</taxon>
        <taxon>Streptophyta</taxon>
        <taxon>Embryophyta</taxon>
        <taxon>Tracheophyta</taxon>
        <taxon>Spermatophyta</taxon>
        <taxon>Magnoliopsida</taxon>
        <taxon>eudicotyledons</taxon>
        <taxon>Gunneridae</taxon>
        <taxon>Pentapetalae</taxon>
        <taxon>rosids</taxon>
        <taxon>malvids</taxon>
        <taxon>Malvales</taxon>
        <taxon>Malvaceae</taxon>
        <taxon>Malvoideae</taxon>
        <taxon>Gossypium</taxon>
    </lineage>
</organism>
<dbReference type="EMBL" id="KN409953">
    <property type="protein sequence ID" value="KHG18149.1"/>
    <property type="molecule type" value="Genomic_DNA"/>
</dbReference>
<dbReference type="Proteomes" id="UP000032142">
    <property type="component" value="Unassembled WGS sequence"/>
</dbReference>
<keyword evidence="2" id="KW-1185">Reference proteome</keyword>
<dbReference type="AlphaFoldDB" id="A0A0B0P1X8"/>
<gene>
    <name evidence="1" type="ORF">F383_01502</name>
</gene>
<proteinExistence type="predicted"/>
<sequence>MSGTWHQPRYVSQCKTMSRTWHRATKLASGIKGCRRHRSHNHLKLLVAASKGGKKA</sequence>
<name>A0A0B0P1X8_GOSAR</name>